<reference evidence="1 2" key="1">
    <citation type="journal article" date="2021" name="bioRxiv">
        <title>Chromosome-scale and haplotype-resolved genome assembly of a tetraploid potato cultivar.</title>
        <authorList>
            <person name="Sun H."/>
            <person name="Jiao W.-B."/>
            <person name="Krause K."/>
            <person name="Campoy J.A."/>
            <person name="Goel M."/>
            <person name="Folz-Donahue K."/>
            <person name="Kukat C."/>
            <person name="Huettel B."/>
            <person name="Schneeberger K."/>
        </authorList>
    </citation>
    <scope>NUCLEOTIDE SEQUENCE [LARGE SCALE GENOMIC DNA]</scope>
    <source>
        <strain evidence="1">SolTubOtavaFocal</strain>
        <tissue evidence="1">Leaves</tissue>
    </source>
</reference>
<name>A0ABQ7W789_SOLTU</name>
<evidence type="ECO:0008006" key="3">
    <source>
        <dbReference type="Google" id="ProtNLM"/>
    </source>
</evidence>
<dbReference type="InterPro" id="IPR040256">
    <property type="entry name" value="At4g02000-like"/>
</dbReference>
<dbReference type="Proteomes" id="UP000826656">
    <property type="component" value="Unassembled WGS sequence"/>
</dbReference>
<dbReference type="EMBL" id="JAIVGD010000003">
    <property type="protein sequence ID" value="KAH0776598.1"/>
    <property type="molecule type" value="Genomic_DNA"/>
</dbReference>
<dbReference type="PANTHER" id="PTHR31286">
    <property type="entry name" value="GLYCINE-RICH CELL WALL STRUCTURAL PROTEIN 1.8-LIKE"/>
    <property type="match status" value="1"/>
</dbReference>
<organism evidence="1 2">
    <name type="scientific">Solanum tuberosum</name>
    <name type="common">Potato</name>
    <dbReference type="NCBI Taxonomy" id="4113"/>
    <lineage>
        <taxon>Eukaryota</taxon>
        <taxon>Viridiplantae</taxon>
        <taxon>Streptophyta</taxon>
        <taxon>Embryophyta</taxon>
        <taxon>Tracheophyta</taxon>
        <taxon>Spermatophyta</taxon>
        <taxon>Magnoliopsida</taxon>
        <taxon>eudicotyledons</taxon>
        <taxon>Gunneridae</taxon>
        <taxon>Pentapetalae</taxon>
        <taxon>asterids</taxon>
        <taxon>lamiids</taxon>
        <taxon>Solanales</taxon>
        <taxon>Solanaceae</taxon>
        <taxon>Solanoideae</taxon>
        <taxon>Solaneae</taxon>
        <taxon>Solanum</taxon>
    </lineage>
</organism>
<gene>
    <name evidence="1" type="ORF">KY290_008009</name>
</gene>
<accession>A0ABQ7W789</accession>
<proteinExistence type="predicted"/>
<dbReference type="PANTHER" id="PTHR31286:SF179">
    <property type="entry name" value="RNASE H TYPE-1 DOMAIN-CONTAINING PROTEIN"/>
    <property type="match status" value="1"/>
</dbReference>
<protein>
    <recommendedName>
        <fullName evidence="3">DUF4283 domain-containing protein</fullName>
    </recommendedName>
</protein>
<comment type="caution">
    <text evidence="1">The sequence shown here is derived from an EMBL/GenBank/DDBJ whole genome shotgun (WGS) entry which is preliminary data.</text>
</comment>
<sequence length="101" mass="11544">MRTLKWDPMFDPEEKTSIVTAWISFPTLPLNFFGKEAIFALASAVGKHLQLRMATQKKTRSSCAKDKVEVDLIGDSPTRINMGVRKKTREVVEKWVAIKYD</sequence>
<keyword evidence="2" id="KW-1185">Reference proteome</keyword>
<evidence type="ECO:0000313" key="1">
    <source>
        <dbReference type="EMBL" id="KAH0776598.1"/>
    </source>
</evidence>
<evidence type="ECO:0000313" key="2">
    <source>
        <dbReference type="Proteomes" id="UP000826656"/>
    </source>
</evidence>